<keyword evidence="8" id="KW-1185">Reference proteome</keyword>
<dbReference type="GO" id="GO:0005524">
    <property type="term" value="F:ATP binding"/>
    <property type="evidence" value="ECO:0007669"/>
    <property type="project" value="UniProtKB-KW"/>
</dbReference>
<dbReference type="Proteomes" id="UP000187429">
    <property type="component" value="Unassembled WGS sequence"/>
</dbReference>
<proteinExistence type="inferred from homology"/>
<accession>A0A1R1XKW1</accession>
<feature type="region of interest" description="Disordered" evidence="5">
    <location>
        <begin position="126"/>
        <end position="164"/>
    </location>
</feature>
<name>A0A1R1XKW1_9FUNG</name>
<dbReference type="AlphaFoldDB" id="A0A1R1XKW1"/>
<evidence type="ECO:0000256" key="1">
    <source>
        <dbReference type="ARBA" id="ARBA00008276"/>
    </source>
</evidence>
<dbReference type="InterPro" id="IPR018109">
    <property type="entry name" value="Folylpolyglutamate_synth_CS"/>
</dbReference>
<feature type="compositionally biased region" description="Polar residues" evidence="5">
    <location>
        <begin position="291"/>
        <end position="302"/>
    </location>
</feature>
<comment type="caution">
    <text evidence="7">The sequence shown here is derived from an EMBL/GenBank/DDBJ whole genome shotgun (WGS) entry which is preliminary data.</text>
</comment>
<dbReference type="GO" id="GO:0005739">
    <property type="term" value="C:mitochondrion"/>
    <property type="evidence" value="ECO:0007669"/>
    <property type="project" value="TreeGrafter"/>
</dbReference>
<dbReference type="GO" id="GO:0005829">
    <property type="term" value="C:cytosol"/>
    <property type="evidence" value="ECO:0007669"/>
    <property type="project" value="TreeGrafter"/>
</dbReference>
<reference evidence="8" key="1">
    <citation type="submission" date="2017-01" db="EMBL/GenBank/DDBJ databases">
        <authorList>
            <person name="Wang Y."/>
            <person name="White M."/>
            <person name="Kvist S."/>
            <person name="Moncalvo J.-M."/>
        </authorList>
    </citation>
    <scope>NUCLEOTIDE SEQUENCE [LARGE SCALE GENOMIC DNA]</scope>
    <source>
        <strain evidence="8">ID-206-W2</strain>
    </source>
</reference>
<feature type="compositionally biased region" description="Basic and acidic residues" evidence="5">
    <location>
        <begin position="278"/>
        <end position="287"/>
    </location>
</feature>
<evidence type="ECO:0000256" key="2">
    <source>
        <dbReference type="ARBA" id="ARBA00022598"/>
    </source>
</evidence>
<dbReference type="OrthoDB" id="5212574at2759"/>
<evidence type="ECO:0000256" key="4">
    <source>
        <dbReference type="ARBA" id="ARBA00022840"/>
    </source>
</evidence>
<keyword evidence="4" id="KW-0067">ATP-binding</keyword>
<feature type="compositionally biased region" description="Polar residues" evidence="5">
    <location>
        <begin position="141"/>
        <end position="164"/>
    </location>
</feature>
<evidence type="ECO:0000256" key="5">
    <source>
        <dbReference type="SAM" id="MobiDB-lite"/>
    </source>
</evidence>
<feature type="signal peptide" evidence="6">
    <location>
        <begin position="1"/>
        <end position="23"/>
    </location>
</feature>
<protein>
    <submittedName>
        <fullName evidence="7">Folylpolyglutamate synthase, mitochondrial</fullName>
    </submittedName>
</protein>
<comment type="similarity">
    <text evidence="1">Belongs to the folylpolyglutamate synthase family.</text>
</comment>
<dbReference type="PANTHER" id="PTHR11136:SF5">
    <property type="entry name" value="FOLYLPOLYGLUTAMATE SYNTHASE, MITOCHONDRIAL"/>
    <property type="match status" value="1"/>
</dbReference>
<keyword evidence="2" id="KW-0436">Ligase</keyword>
<dbReference type="UniPathway" id="UPA00850"/>
<dbReference type="PANTHER" id="PTHR11136">
    <property type="entry name" value="FOLYLPOLYGLUTAMATE SYNTHASE-RELATED"/>
    <property type="match status" value="1"/>
</dbReference>
<feature type="region of interest" description="Disordered" evidence="5">
    <location>
        <begin position="278"/>
        <end position="302"/>
    </location>
</feature>
<dbReference type="PROSITE" id="PS01012">
    <property type="entry name" value="FOLYLPOLYGLU_SYNT_2"/>
    <property type="match status" value="1"/>
</dbReference>
<evidence type="ECO:0000313" key="8">
    <source>
        <dbReference type="Proteomes" id="UP000187429"/>
    </source>
</evidence>
<organism evidence="7 8">
    <name type="scientific">Smittium culicis</name>
    <dbReference type="NCBI Taxonomy" id="133412"/>
    <lineage>
        <taxon>Eukaryota</taxon>
        <taxon>Fungi</taxon>
        <taxon>Fungi incertae sedis</taxon>
        <taxon>Zoopagomycota</taxon>
        <taxon>Kickxellomycotina</taxon>
        <taxon>Harpellomycetes</taxon>
        <taxon>Harpellales</taxon>
        <taxon>Legeriomycetaceae</taxon>
        <taxon>Smittium</taxon>
    </lineage>
</organism>
<evidence type="ECO:0000256" key="6">
    <source>
        <dbReference type="SAM" id="SignalP"/>
    </source>
</evidence>
<dbReference type="GO" id="GO:0004326">
    <property type="term" value="F:tetrahydrofolylpolyglutamate synthase activity"/>
    <property type="evidence" value="ECO:0007669"/>
    <property type="project" value="InterPro"/>
</dbReference>
<evidence type="ECO:0000256" key="3">
    <source>
        <dbReference type="ARBA" id="ARBA00022741"/>
    </source>
</evidence>
<keyword evidence="3" id="KW-0547">Nucleotide-binding</keyword>
<dbReference type="InterPro" id="IPR036565">
    <property type="entry name" value="Mur-like_cat_sf"/>
</dbReference>
<dbReference type="EMBL" id="LSSM01004312">
    <property type="protein sequence ID" value="OMJ15250.1"/>
    <property type="molecule type" value="Genomic_DNA"/>
</dbReference>
<evidence type="ECO:0000313" key="7">
    <source>
        <dbReference type="EMBL" id="OMJ15250.1"/>
    </source>
</evidence>
<feature type="chain" id="PRO_5012119282" evidence="6">
    <location>
        <begin position="24"/>
        <end position="302"/>
    </location>
</feature>
<dbReference type="SUPFAM" id="SSF53623">
    <property type="entry name" value="MurD-like peptide ligases, catalytic domain"/>
    <property type="match status" value="1"/>
</dbReference>
<dbReference type="InterPro" id="IPR001645">
    <property type="entry name" value="Folylpolyglutamate_synth"/>
</dbReference>
<gene>
    <name evidence="7" type="ORF">AYI69_g8258</name>
</gene>
<sequence length="302" mass="32677">MPQYFAFLTILAFYSWLKEGVNAAVVEVGIGGEYDSTNIIPSPTTTAITSIGLDHVDILGRDIPSISWHKAGIMKPNSTIIVHPDTQPEALRVFQSRAEEKSATLKVCRRLDLSLNSSNVAHPISLDQESVEKNELGRGLNGSSDRASEQEGASVSSMGQTGSEPSSAFLKLGIDGAHQAQNAAIAIETVFEWMSKTGNDKKLGLEIPKLMIGEAYSVRNLPRWVVRALSNTFWPGRSQHFVSENHKGISWYIDGAHTVDSLQSSKWAKYDGADKASVESTENKEGGEGSVLSQGNQLCGEA</sequence>
<keyword evidence="6" id="KW-0732">Signal</keyword>
<dbReference type="Gene3D" id="3.40.1190.10">
    <property type="entry name" value="Mur-like, catalytic domain"/>
    <property type="match status" value="1"/>
</dbReference>